<reference evidence="2" key="1">
    <citation type="submission" date="2020-05" db="EMBL/GenBank/DDBJ databases">
        <title>WGS assembly of Panicum virgatum.</title>
        <authorList>
            <person name="Lovell J.T."/>
            <person name="Jenkins J."/>
            <person name="Shu S."/>
            <person name="Juenger T.E."/>
            <person name="Schmutz J."/>
        </authorList>
    </citation>
    <scope>NUCLEOTIDE SEQUENCE</scope>
    <source>
        <strain evidence="2">AP13</strain>
    </source>
</reference>
<proteinExistence type="predicted"/>
<gene>
    <name evidence="2" type="ORF">PVAP13_8NG185900</name>
</gene>
<evidence type="ECO:0000313" key="3">
    <source>
        <dbReference type="Proteomes" id="UP000823388"/>
    </source>
</evidence>
<feature type="compositionally biased region" description="Low complexity" evidence="1">
    <location>
        <begin position="122"/>
        <end position="134"/>
    </location>
</feature>
<dbReference type="EMBL" id="CM029052">
    <property type="protein sequence ID" value="KAG2556643.1"/>
    <property type="molecule type" value="Genomic_DNA"/>
</dbReference>
<evidence type="ECO:0000313" key="2">
    <source>
        <dbReference type="EMBL" id="KAG2556643.1"/>
    </source>
</evidence>
<name>A0A8T0P4D2_PANVG</name>
<protein>
    <submittedName>
        <fullName evidence="2">Uncharacterized protein</fullName>
    </submittedName>
</protein>
<dbReference type="AlphaFoldDB" id="A0A8T0P4D2"/>
<dbReference type="Proteomes" id="UP000823388">
    <property type="component" value="Chromosome 8N"/>
</dbReference>
<feature type="region of interest" description="Disordered" evidence="1">
    <location>
        <begin position="362"/>
        <end position="383"/>
    </location>
</feature>
<organism evidence="2 3">
    <name type="scientific">Panicum virgatum</name>
    <name type="common">Blackwell switchgrass</name>
    <dbReference type="NCBI Taxonomy" id="38727"/>
    <lineage>
        <taxon>Eukaryota</taxon>
        <taxon>Viridiplantae</taxon>
        <taxon>Streptophyta</taxon>
        <taxon>Embryophyta</taxon>
        <taxon>Tracheophyta</taxon>
        <taxon>Spermatophyta</taxon>
        <taxon>Magnoliopsida</taxon>
        <taxon>Liliopsida</taxon>
        <taxon>Poales</taxon>
        <taxon>Poaceae</taxon>
        <taxon>PACMAD clade</taxon>
        <taxon>Panicoideae</taxon>
        <taxon>Panicodae</taxon>
        <taxon>Paniceae</taxon>
        <taxon>Panicinae</taxon>
        <taxon>Panicum</taxon>
        <taxon>Panicum sect. Hiantes</taxon>
    </lineage>
</organism>
<feature type="compositionally biased region" description="Basic and acidic residues" evidence="1">
    <location>
        <begin position="93"/>
        <end position="107"/>
    </location>
</feature>
<sequence length="383" mass="40770">MERTIGLRIIRSLFPDQLNVPYVPTVFRATNPPSQADVGVFKSDAPIPDSVTTKSHGTFHQPVAISFEDAPIIEEDPLTSSDESLGDGGRQPRGRDNPSCESREERVPAPSSAPGAIVGQDTSGTAGTPSTSTPAPSPTPPATSTGPMRRVLQVPRKLIVKRAKTSVAELNLQLVRVPSAASAQGPMDEAIEVAAPDAGMPALARTSPPSAAAETTDVEEVGDRGPTWSAEQSSHQGVPPPRSGPLGTSAPKVSPPESVNEIPVGLIEDDLLDEDLCHNMLNSLRRVYKHHKSNPALRVKSSILAVKSEGLQPVPVLKQELEEKGVVIAELRRQLATARESGGVLGAASTSSQYQEELARVQRERERSSSSRLRRTATIQCRS</sequence>
<evidence type="ECO:0000256" key="1">
    <source>
        <dbReference type="SAM" id="MobiDB-lite"/>
    </source>
</evidence>
<feature type="region of interest" description="Disordered" evidence="1">
    <location>
        <begin position="77"/>
        <end position="150"/>
    </location>
</feature>
<comment type="caution">
    <text evidence="2">The sequence shown here is derived from an EMBL/GenBank/DDBJ whole genome shotgun (WGS) entry which is preliminary data.</text>
</comment>
<feature type="region of interest" description="Disordered" evidence="1">
    <location>
        <begin position="204"/>
        <end position="257"/>
    </location>
</feature>
<accession>A0A8T0P4D2</accession>
<keyword evidence="3" id="KW-1185">Reference proteome</keyword>